<dbReference type="NCBIfam" id="NF033852">
    <property type="entry name" value="fulvocin_rel"/>
    <property type="match status" value="1"/>
</dbReference>
<feature type="signal peptide" evidence="1">
    <location>
        <begin position="1"/>
        <end position="23"/>
    </location>
</feature>
<sequence>MRFFTPYVVPTLALGLLATQVAAAPNDNNIKHPTYKSLLKRDPITQSEILRRADPASQAQVWVDRVEAYRTSHADKLSPEQSAVLDSAVTSLKSGDKSGLQRLKQDAISAFGFDEAKAIATTLDGNTAKRPLLFAKRQDLPQCECATVDSWCADGFACLKKSKACHPVPDDCGWWNAELCDGLCYPA</sequence>
<organism evidence="2 3">
    <name type="scientific">Helicocarpus griseus UAMH5409</name>
    <dbReference type="NCBI Taxonomy" id="1447875"/>
    <lineage>
        <taxon>Eukaryota</taxon>
        <taxon>Fungi</taxon>
        <taxon>Dikarya</taxon>
        <taxon>Ascomycota</taxon>
        <taxon>Pezizomycotina</taxon>
        <taxon>Eurotiomycetes</taxon>
        <taxon>Eurotiomycetidae</taxon>
        <taxon>Onygenales</taxon>
        <taxon>Ajellomycetaceae</taxon>
        <taxon>Helicocarpus</taxon>
    </lineage>
</organism>
<reference evidence="2 3" key="1">
    <citation type="submission" date="2017-10" db="EMBL/GenBank/DDBJ databases">
        <title>Comparative genomics in systemic dimorphic fungi from Ajellomycetaceae.</title>
        <authorList>
            <person name="Munoz J.F."/>
            <person name="Mcewen J.G."/>
            <person name="Clay O.K."/>
            <person name="Cuomo C.A."/>
        </authorList>
    </citation>
    <scope>NUCLEOTIDE SEQUENCE [LARGE SCALE GENOMIC DNA]</scope>
    <source>
        <strain evidence="2 3">UAMH5409</strain>
    </source>
</reference>
<comment type="caution">
    <text evidence="2">The sequence shown here is derived from an EMBL/GenBank/DDBJ whole genome shotgun (WGS) entry which is preliminary data.</text>
</comment>
<dbReference type="AlphaFoldDB" id="A0A2B7WYQ4"/>
<dbReference type="Proteomes" id="UP000223968">
    <property type="component" value="Unassembled WGS sequence"/>
</dbReference>
<evidence type="ECO:0000313" key="3">
    <source>
        <dbReference type="Proteomes" id="UP000223968"/>
    </source>
</evidence>
<keyword evidence="3" id="KW-1185">Reference proteome</keyword>
<gene>
    <name evidence="2" type="ORF">AJ79_07896</name>
</gene>
<evidence type="ECO:0000256" key="1">
    <source>
        <dbReference type="SAM" id="SignalP"/>
    </source>
</evidence>
<dbReference type="EMBL" id="PDNB01000170">
    <property type="protein sequence ID" value="PGH01548.1"/>
    <property type="molecule type" value="Genomic_DNA"/>
</dbReference>
<proteinExistence type="predicted"/>
<name>A0A2B7WYQ4_9EURO</name>
<evidence type="ECO:0000313" key="2">
    <source>
        <dbReference type="EMBL" id="PGH01548.1"/>
    </source>
</evidence>
<feature type="chain" id="PRO_5013287527" evidence="1">
    <location>
        <begin position="24"/>
        <end position="187"/>
    </location>
</feature>
<keyword evidence="1" id="KW-0732">Signal</keyword>
<protein>
    <submittedName>
        <fullName evidence="2">Uncharacterized protein</fullName>
    </submittedName>
</protein>
<accession>A0A2B7WYQ4</accession>
<dbReference type="OrthoDB" id="4486432at2759"/>